<dbReference type="Proteomes" id="UP000002484">
    <property type="component" value="Chromosome"/>
</dbReference>
<dbReference type="KEGG" id="fri:FraEuI1c_3955"/>
<evidence type="ECO:0000313" key="2">
    <source>
        <dbReference type="Proteomes" id="UP000002484"/>
    </source>
</evidence>
<dbReference type="EMBL" id="CP002299">
    <property type="protein sequence ID" value="ADP81961.1"/>
    <property type="molecule type" value="Genomic_DNA"/>
</dbReference>
<name>E3J6N7_PSEI1</name>
<reference evidence="1 2" key="1">
    <citation type="submission" date="2010-10" db="EMBL/GenBank/DDBJ databases">
        <title>Complete sequence of Frankia sp. EuI1c.</title>
        <authorList>
            <consortium name="US DOE Joint Genome Institute"/>
            <person name="Lucas S."/>
            <person name="Copeland A."/>
            <person name="Lapidus A."/>
            <person name="Cheng J.-F."/>
            <person name="Bruce D."/>
            <person name="Goodwin L."/>
            <person name="Pitluck S."/>
            <person name="Chertkov O."/>
            <person name="Detter J.C."/>
            <person name="Han C."/>
            <person name="Tapia R."/>
            <person name="Land M."/>
            <person name="Hauser L."/>
            <person name="Jeffries C."/>
            <person name="Kyrpides N."/>
            <person name="Ivanova N."/>
            <person name="Mikhailova N."/>
            <person name="Beauchemin N."/>
            <person name="Sen A."/>
            <person name="Sur S.A."/>
            <person name="Gtari M."/>
            <person name="Wall L."/>
            <person name="Tisa L."/>
            <person name="Woyke T."/>
        </authorList>
    </citation>
    <scope>NUCLEOTIDE SEQUENCE [LARGE SCALE GENOMIC DNA]</scope>
    <source>
        <strain evidence="2">DSM 45817 / CECT 9037 / EuI1c</strain>
    </source>
</reference>
<keyword evidence="2" id="KW-1185">Reference proteome</keyword>
<dbReference type="HOGENOM" id="CLU_1756148_0_0_11"/>
<proteinExistence type="predicted"/>
<gene>
    <name evidence="1" type="ordered locus">FraEuI1c_3955</name>
</gene>
<sequence length="148" mass="16587">MFIVGDRVFTVRECRVDAPRSLVVTVTMDGGFEWSFEESGWRPLSFGAVDGALWVWSARGLLAFPGSGIGRPDVIRVDEDLLYSFRCDAGWLLVCETSVRRHVGGSETDRFDLGEVVERARWDGGRLWLLDAAGREYRLQVAGTRLTT</sequence>
<protein>
    <submittedName>
        <fullName evidence="1">Uncharacterized protein</fullName>
    </submittedName>
</protein>
<organism evidence="1 2">
    <name type="scientific">Pseudofrankia inefficax (strain DSM 45817 / CECT 9037 / DDB 130130 / EuI1c)</name>
    <name type="common">Frankia inefficax</name>
    <dbReference type="NCBI Taxonomy" id="298654"/>
    <lineage>
        <taxon>Bacteria</taxon>
        <taxon>Bacillati</taxon>
        <taxon>Actinomycetota</taxon>
        <taxon>Actinomycetes</taxon>
        <taxon>Frankiales</taxon>
        <taxon>Frankiaceae</taxon>
        <taxon>Pseudofrankia</taxon>
    </lineage>
</organism>
<evidence type="ECO:0000313" key="1">
    <source>
        <dbReference type="EMBL" id="ADP81961.1"/>
    </source>
</evidence>
<dbReference type="AlphaFoldDB" id="E3J6N7"/>
<dbReference type="InParanoid" id="E3J6N7"/>
<accession>E3J6N7</accession>